<evidence type="ECO:0000259" key="3">
    <source>
        <dbReference type="PROSITE" id="PS51371"/>
    </source>
</evidence>
<dbReference type="PANTHER" id="PTHR43080:SF2">
    <property type="entry name" value="CBS DOMAIN-CONTAINING PROTEIN"/>
    <property type="match status" value="1"/>
</dbReference>
<dbReference type="RefSeq" id="WP_151179053.1">
    <property type="nucleotide sequence ID" value="NZ_CP042906.1"/>
</dbReference>
<dbReference type="EMBL" id="CP042906">
    <property type="protein sequence ID" value="QEX18946.1"/>
    <property type="molecule type" value="Genomic_DNA"/>
</dbReference>
<dbReference type="InterPro" id="IPR051257">
    <property type="entry name" value="Diverse_CBS-Domain"/>
</dbReference>
<accession>A0A5J6MVX0</accession>
<dbReference type="InterPro" id="IPR046342">
    <property type="entry name" value="CBS_dom_sf"/>
</dbReference>
<dbReference type="InterPro" id="IPR044725">
    <property type="entry name" value="CBSX3_CBS_dom"/>
</dbReference>
<feature type="domain" description="CBS" evidence="3">
    <location>
        <begin position="8"/>
        <end position="67"/>
    </location>
</feature>
<gene>
    <name evidence="4" type="ORF">FRZ44_42580</name>
</gene>
<dbReference type="KEGG" id="htq:FRZ44_42580"/>
<keyword evidence="5" id="KW-1185">Reference proteome</keyword>
<evidence type="ECO:0000313" key="5">
    <source>
        <dbReference type="Proteomes" id="UP000326202"/>
    </source>
</evidence>
<dbReference type="SUPFAM" id="SSF54631">
    <property type="entry name" value="CBS-domain pair"/>
    <property type="match status" value="1"/>
</dbReference>
<dbReference type="AlphaFoldDB" id="A0A5J6MVX0"/>
<dbReference type="Proteomes" id="UP000326202">
    <property type="component" value="Chromosome"/>
</dbReference>
<dbReference type="PROSITE" id="PS51371">
    <property type="entry name" value="CBS"/>
    <property type="match status" value="2"/>
</dbReference>
<name>A0A5J6MVX0_9PROT</name>
<reference evidence="4 5" key="1">
    <citation type="submission" date="2019-08" db="EMBL/GenBank/DDBJ databases">
        <title>Hyperibacter terrae gen. nov., sp. nov. and Hyperibacter viscosus sp. nov., two new members in the family Rhodospirillaceae isolated from the rhizosphere of Hypericum perforatum.</title>
        <authorList>
            <person name="Noviana Z."/>
        </authorList>
    </citation>
    <scope>NUCLEOTIDE SEQUENCE [LARGE SCALE GENOMIC DNA]</scope>
    <source>
        <strain evidence="4 5">R5913</strain>
    </source>
</reference>
<keyword evidence="1 2" id="KW-0129">CBS domain</keyword>
<evidence type="ECO:0000256" key="1">
    <source>
        <dbReference type="ARBA" id="ARBA00023122"/>
    </source>
</evidence>
<dbReference type="Pfam" id="PF00571">
    <property type="entry name" value="CBS"/>
    <property type="match status" value="2"/>
</dbReference>
<dbReference type="CDD" id="cd04623">
    <property type="entry name" value="CBS_pair_bac_euk"/>
    <property type="match status" value="1"/>
</dbReference>
<dbReference type="Gene3D" id="3.10.580.10">
    <property type="entry name" value="CBS-domain"/>
    <property type="match status" value="1"/>
</dbReference>
<sequence>MNVEMILKTKGRNVVTMTPGATLATAAKELQQRGIGAVVVLDDQGGVSGILSERDIVHTLAKAGPDSLSHPVSEVMTRRLHTCKLTDTINDLMALMTAQRIRHLPVVEQGRLVGIVSIGDVVKYRLEEIEYEAGALREYVATAG</sequence>
<dbReference type="PANTHER" id="PTHR43080">
    <property type="entry name" value="CBS DOMAIN-CONTAINING PROTEIN CBSX3, MITOCHONDRIAL"/>
    <property type="match status" value="1"/>
</dbReference>
<evidence type="ECO:0000313" key="4">
    <source>
        <dbReference type="EMBL" id="QEX18946.1"/>
    </source>
</evidence>
<protein>
    <submittedName>
        <fullName evidence="4">Inosine-5-monophosphate dehydrogenase</fullName>
    </submittedName>
</protein>
<dbReference type="OrthoDB" id="9807125at2"/>
<feature type="domain" description="CBS" evidence="3">
    <location>
        <begin position="76"/>
        <end position="132"/>
    </location>
</feature>
<organism evidence="4 5">
    <name type="scientific">Hypericibacter terrae</name>
    <dbReference type="NCBI Taxonomy" id="2602015"/>
    <lineage>
        <taxon>Bacteria</taxon>
        <taxon>Pseudomonadati</taxon>
        <taxon>Pseudomonadota</taxon>
        <taxon>Alphaproteobacteria</taxon>
        <taxon>Rhodospirillales</taxon>
        <taxon>Dongiaceae</taxon>
        <taxon>Hypericibacter</taxon>
    </lineage>
</organism>
<evidence type="ECO:0000256" key="2">
    <source>
        <dbReference type="PROSITE-ProRule" id="PRU00703"/>
    </source>
</evidence>
<proteinExistence type="predicted"/>
<dbReference type="SMART" id="SM00116">
    <property type="entry name" value="CBS"/>
    <property type="match status" value="2"/>
</dbReference>
<dbReference type="InterPro" id="IPR000644">
    <property type="entry name" value="CBS_dom"/>
</dbReference>